<evidence type="ECO:0000313" key="2">
    <source>
        <dbReference type="EMBL" id="CAF1415853.1"/>
    </source>
</evidence>
<feature type="domain" description="UBC core" evidence="1">
    <location>
        <begin position="217"/>
        <end position="396"/>
    </location>
</feature>
<gene>
    <name evidence="2" type="ORF">JYZ213_LOCUS38668</name>
</gene>
<dbReference type="Gene3D" id="3.10.110.10">
    <property type="entry name" value="Ubiquitin Conjugating Enzyme"/>
    <property type="match status" value="1"/>
</dbReference>
<name>A0A815M8A2_9BILA</name>
<dbReference type="AlphaFoldDB" id="A0A815M8A2"/>
<sequence>MSNDKISLTLLEHLPVEIFLQIFALLPLQQLVTSFSGLNFYIDSIIQSVRGKNHGIRYNDTDAMKLLQLFPTLIDRLVIVNADMIDLKSLINLRSLTLEYGTKAQLNTIRPHYFPKLQILHIKALRATLKNSMKNISDLFQVILSNGFPQLRICTALDIGTVPFGDTWIGSSSLQILNLKMKTDQDYEKLLLKLPDGCQLTTYEKSSIDYTTRLSFSERKRLNRELLNLKQLELENKFILDNSPVAPLFDTNKPPPRFNNSRMTKRPLREDVTIIQGRILPQSELCCRASFLIEIVLPREYPFKCPEITLLDPIYHPNISTSATYCGCWCGFGFAVADKYRPTITTLSSIIKTIIHIIDSPFIGEESHNPERLLVYRNDYQTFCKKALECTLSYGRPRY</sequence>
<accession>A0A815M8A2</accession>
<dbReference type="InterPro" id="IPR016135">
    <property type="entry name" value="UBQ-conjugating_enzyme/RWD"/>
</dbReference>
<dbReference type="SMART" id="SM00212">
    <property type="entry name" value="UBCc"/>
    <property type="match status" value="1"/>
</dbReference>
<dbReference type="PROSITE" id="PS50127">
    <property type="entry name" value="UBC_2"/>
    <property type="match status" value="1"/>
</dbReference>
<dbReference type="SUPFAM" id="SSF54495">
    <property type="entry name" value="UBC-like"/>
    <property type="match status" value="1"/>
</dbReference>
<dbReference type="Proteomes" id="UP000663845">
    <property type="component" value="Unassembled WGS sequence"/>
</dbReference>
<proteinExistence type="predicted"/>
<evidence type="ECO:0000313" key="3">
    <source>
        <dbReference type="Proteomes" id="UP000663845"/>
    </source>
</evidence>
<dbReference type="InterPro" id="IPR000608">
    <property type="entry name" value="UBC"/>
</dbReference>
<reference evidence="2" key="1">
    <citation type="submission" date="2021-02" db="EMBL/GenBank/DDBJ databases">
        <authorList>
            <person name="Nowell W R."/>
        </authorList>
    </citation>
    <scope>NUCLEOTIDE SEQUENCE</scope>
</reference>
<dbReference type="Pfam" id="PF00179">
    <property type="entry name" value="UQ_con"/>
    <property type="match status" value="1"/>
</dbReference>
<protein>
    <recommendedName>
        <fullName evidence="1">UBC core domain-containing protein</fullName>
    </recommendedName>
</protein>
<comment type="caution">
    <text evidence="2">The sequence shown here is derived from an EMBL/GenBank/DDBJ whole genome shotgun (WGS) entry which is preliminary data.</text>
</comment>
<organism evidence="2 3">
    <name type="scientific">Adineta steineri</name>
    <dbReference type="NCBI Taxonomy" id="433720"/>
    <lineage>
        <taxon>Eukaryota</taxon>
        <taxon>Metazoa</taxon>
        <taxon>Spiralia</taxon>
        <taxon>Gnathifera</taxon>
        <taxon>Rotifera</taxon>
        <taxon>Eurotatoria</taxon>
        <taxon>Bdelloidea</taxon>
        <taxon>Adinetida</taxon>
        <taxon>Adinetidae</taxon>
        <taxon>Adineta</taxon>
    </lineage>
</organism>
<evidence type="ECO:0000259" key="1">
    <source>
        <dbReference type="PROSITE" id="PS50127"/>
    </source>
</evidence>
<dbReference type="EMBL" id="CAJNOG010001161">
    <property type="protein sequence ID" value="CAF1415853.1"/>
    <property type="molecule type" value="Genomic_DNA"/>
</dbReference>